<dbReference type="Proteomes" id="UP000217790">
    <property type="component" value="Unassembled WGS sequence"/>
</dbReference>
<dbReference type="AlphaFoldDB" id="A0A2H3F0A7"/>
<reference evidence="2" key="1">
    <citation type="journal article" date="2017" name="Nat. Ecol. Evol.">
        <title>Genome expansion and lineage-specific genetic innovations in the forest pathogenic fungi Armillaria.</title>
        <authorList>
            <person name="Sipos G."/>
            <person name="Prasanna A.N."/>
            <person name="Walter M.C."/>
            <person name="O'Connor E."/>
            <person name="Balint B."/>
            <person name="Krizsan K."/>
            <person name="Kiss B."/>
            <person name="Hess J."/>
            <person name="Varga T."/>
            <person name="Slot J."/>
            <person name="Riley R."/>
            <person name="Boka B."/>
            <person name="Rigling D."/>
            <person name="Barry K."/>
            <person name="Lee J."/>
            <person name="Mihaltcheva S."/>
            <person name="LaButti K."/>
            <person name="Lipzen A."/>
            <person name="Waldron R."/>
            <person name="Moloney N.M."/>
            <person name="Sperisen C."/>
            <person name="Kredics L."/>
            <person name="Vagvoelgyi C."/>
            <person name="Patrignani A."/>
            <person name="Fitzpatrick D."/>
            <person name="Nagy I."/>
            <person name="Doyle S."/>
            <person name="Anderson J.B."/>
            <person name="Grigoriev I.V."/>
            <person name="Gueldener U."/>
            <person name="Muensterkoetter M."/>
            <person name="Nagy L.G."/>
        </authorList>
    </citation>
    <scope>NUCLEOTIDE SEQUENCE [LARGE SCALE GENOMIC DNA]</scope>
    <source>
        <strain evidence="2">Ar21-2</strain>
    </source>
</reference>
<dbReference type="EMBL" id="KZ293644">
    <property type="protein sequence ID" value="PBL04047.1"/>
    <property type="molecule type" value="Genomic_DNA"/>
</dbReference>
<gene>
    <name evidence="1" type="ORF">ARMGADRAFT_895427</name>
</gene>
<dbReference type="OrthoDB" id="2996220at2759"/>
<dbReference type="InParanoid" id="A0A2H3F0A7"/>
<feature type="non-terminal residue" evidence="1">
    <location>
        <position position="77"/>
    </location>
</feature>
<evidence type="ECO:0000313" key="2">
    <source>
        <dbReference type="Proteomes" id="UP000217790"/>
    </source>
</evidence>
<name>A0A2H3F0A7_ARMGA</name>
<feature type="non-terminal residue" evidence="1">
    <location>
        <position position="1"/>
    </location>
</feature>
<organism evidence="1 2">
    <name type="scientific">Armillaria gallica</name>
    <name type="common">Bulbous honey fungus</name>
    <name type="synonym">Armillaria bulbosa</name>
    <dbReference type="NCBI Taxonomy" id="47427"/>
    <lineage>
        <taxon>Eukaryota</taxon>
        <taxon>Fungi</taxon>
        <taxon>Dikarya</taxon>
        <taxon>Basidiomycota</taxon>
        <taxon>Agaricomycotina</taxon>
        <taxon>Agaricomycetes</taxon>
        <taxon>Agaricomycetidae</taxon>
        <taxon>Agaricales</taxon>
        <taxon>Marasmiineae</taxon>
        <taxon>Physalacriaceae</taxon>
        <taxon>Armillaria</taxon>
    </lineage>
</organism>
<protein>
    <submittedName>
        <fullName evidence="1">Uncharacterized protein</fullName>
    </submittedName>
</protein>
<evidence type="ECO:0000313" key="1">
    <source>
        <dbReference type="EMBL" id="PBL04047.1"/>
    </source>
</evidence>
<sequence>RHITEDPSVKAPCWFSRMRTDINHVPAQILRLLIKVIFAPLYCLVPHEVVKHVANFAKASWAFELASTPDAVLTTAP</sequence>
<keyword evidence="2" id="KW-1185">Reference proteome</keyword>
<accession>A0A2H3F0A7</accession>
<proteinExistence type="predicted"/>